<accession>A0A540L8G5</accession>
<dbReference type="AlphaFoldDB" id="A0A540L8G5"/>
<name>A0A540L8G5_MALBA</name>
<dbReference type="Proteomes" id="UP000315295">
    <property type="component" value="Unassembled WGS sequence"/>
</dbReference>
<sequence length="120" mass="14035">MFKRLNMTYIFFISHSHGTESSGTSVEISELLLHNSDDKMKAVKSDDDDRVSEWKDQITVRGLRLTLLKRRHRAARILLGQVMDWILGHQVMDWPGLSLFTMQENNFNQTCIVALLWPRF</sequence>
<evidence type="ECO:0000313" key="2">
    <source>
        <dbReference type="Proteomes" id="UP000315295"/>
    </source>
</evidence>
<organism evidence="1 2">
    <name type="scientific">Malus baccata</name>
    <name type="common">Siberian crab apple</name>
    <name type="synonym">Pyrus baccata</name>
    <dbReference type="NCBI Taxonomy" id="106549"/>
    <lineage>
        <taxon>Eukaryota</taxon>
        <taxon>Viridiplantae</taxon>
        <taxon>Streptophyta</taxon>
        <taxon>Embryophyta</taxon>
        <taxon>Tracheophyta</taxon>
        <taxon>Spermatophyta</taxon>
        <taxon>Magnoliopsida</taxon>
        <taxon>eudicotyledons</taxon>
        <taxon>Gunneridae</taxon>
        <taxon>Pentapetalae</taxon>
        <taxon>rosids</taxon>
        <taxon>fabids</taxon>
        <taxon>Rosales</taxon>
        <taxon>Rosaceae</taxon>
        <taxon>Amygdaloideae</taxon>
        <taxon>Maleae</taxon>
        <taxon>Malus</taxon>
    </lineage>
</organism>
<protein>
    <submittedName>
        <fullName evidence="1">Uncharacterized protein</fullName>
    </submittedName>
</protein>
<proteinExistence type="predicted"/>
<reference evidence="1 2" key="1">
    <citation type="journal article" date="2019" name="G3 (Bethesda)">
        <title>Sequencing of a Wild Apple (Malus baccata) Genome Unravels the Differences Between Cultivated and Wild Apple Species Regarding Disease Resistance and Cold Tolerance.</title>
        <authorList>
            <person name="Chen X."/>
        </authorList>
    </citation>
    <scope>NUCLEOTIDE SEQUENCE [LARGE SCALE GENOMIC DNA]</scope>
    <source>
        <strain evidence="2">cv. Shandingzi</strain>
        <tissue evidence="1">Leaves</tissue>
    </source>
</reference>
<dbReference type="EMBL" id="VIEB01000709">
    <property type="protein sequence ID" value="TQD82750.1"/>
    <property type="molecule type" value="Genomic_DNA"/>
</dbReference>
<comment type="caution">
    <text evidence="1">The sequence shown here is derived from an EMBL/GenBank/DDBJ whole genome shotgun (WGS) entry which is preliminary data.</text>
</comment>
<keyword evidence="2" id="KW-1185">Reference proteome</keyword>
<evidence type="ECO:0000313" key="1">
    <source>
        <dbReference type="EMBL" id="TQD82750.1"/>
    </source>
</evidence>
<gene>
    <name evidence="1" type="ORF">C1H46_031670</name>
</gene>